<gene>
    <name evidence="3" type="ORF">RND81_13G074800</name>
</gene>
<dbReference type="Pfam" id="PF26133">
    <property type="entry name" value="DUF8039"/>
    <property type="match status" value="1"/>
</dbReference>
<sequence>MNLAVRNNVSSVLQEMGLSTMKQLDDVVNGGNQKCPGHAENDTSLRLFLKDPHNGVAYEVARGKAFPGELCHQGFVGSDQVRIKLSIVPQEFESLPLPIPVPAYDLHILKDAVGSIVLWPIELVRVENEKDTRPSQVEVMGSNSHHSKLSTTPIKAPNEELIVESLSPDYQWLNKLVGTMVDEDRFTIYFEADLYYYNKDGETKVYEYDLRQFLKGCELNISIIQIFIRALQDDLVKASTQPRIGWLCPDATSDAKLIKKMENAIVYITNAFHKSSLNGHEFILAPIIDSKHWLLLAICPQVYTIYEFDSVALKDGRKFSLRRFKMTGGKIKVQRKEPLWKSIKVGIRIENDLKSGTITELVGQDCQDSPSYSAPSSNQTEEVRRASALDTLATLAIGSKRKRIADSPCMSNEETPKRPAKQEHLKQPGLTNNPPASKRSAQWDANAYCDYHRRRGHHCNAPKFWLELKLFLYE</sequence>
<dbReference type="PANTHER" id="PTHR33018:SF31">
    <property type="entry name" value="TRANSPOSASE, PTTA_EN_SPM, PLANT"/>
    <property type="match status" value="1"/>
</dbReference>
<dbReference type="SUPFAM" id="SSF54001">
    <property type="entry name" value="Cysteine proteinases"/>
    <property type="match status" value="1"/>
</dbReference>
<dbReference type="InterPro" id="IPR038765">
    <property type="entry name" value="Papain-like_cys_pep_sf"/>
</dbReference>
<feature type="compositionally biased region" description="Basic and acidic residues" evidence="1">
    <location>
        <begin position="414"/>
        <end position="426"/>
    </location>
</feature>
<organism evidence="3 4">
    <name type="scientific">Saponaria officinalis</name>
    <name type="common">Common soapwort</name>
    <name type="synonym">Lychnis saponaria</name>
    <dbReference type="NCBI Taxonomy" id="3572"/>
    <lineage>
        <taxon>Eukaryota</taxon>
        <taxon>Viridiplantae</taxon>
        <taxon>Streptophyta</taxon>
        <taxon>Embryophyta</taxon>
        <taxon>Tracheophyta</taxon>
        <taxon>Spermatophyta</taxon>
        <taxon>Magnoliopsida</taxon>
        <taxon>eudicotyledons</taxon>
        <taxon>Gunneridae</taxon>
        <taxon>Pentapetalae</taxon>
        <taxon>Caryophyllales</taxon>
        <taxon>Caryophyllaceae</taxon>
        <taxon>Caryophylleae</taxon>
        <taxon>Saponaria</taxon>
    </lineage>
</organism>
<dbReference type="PANTHER" id="PTHR33018">
    <property type="entry name" value="OS10G0338966 PROTEIN-RELATED"/>
    <property type="match status" value="1"/>
</dbReference>
<accession>A0AAW1GXU9</accession>
<comment type="caution">
    <text evidence="3">The sequence shown here is derived from an EMBL/GenBank/DDBJ whole genome shotgun (WGS) entry which is preliminary data.</text>
</comment>
<evidence type="ECO:0000256" key="1">
    <source>
        <dbReference type="SAM" id="MobiDB-lite"/>
    </source>
</evidence>
<dbReference type="AlphaFoldDB" id="A0AAW1GXU9"/>
<evidence type="ECO:0000313" key="3">
    <source>
        <dbReference type="EMBL" id="KAK9668647.1"/>
    </source>
</evidence>
<feature type="domain" description="DUF8039" evidence="2">
    <location>
        <begin position="53"/>
        <end position="126"/>
    </location>
</feature>
<evidence type="ECO:0000313" key="4">
    <source>
        <dbReference type="Proteomes" id="UP001443914"/>
    </source>
</evidence>
<keyword evidence="4" id="KW-1185">Reference proteome</keyword>
<name>A0AAW1GXU9_SAPOF</name>
<evidence type="ECO:0000259" key="2">
    <source>
        <dbReference type="Pfam" id="PF26133"/>
    </source>
</evidence>
<dbReference type="Proteomes" id="UP001443914">
    <property type="component" value="Unassembled WGS sequence"/>
</dbReference>
<protein>
    <recommendedName>
        <fullName evidence="2">DUF8039 domain-containing protein</fullName>
    </recommendedName>
</protein>
<proteinExistence type="predicted"/>
<feature type="region of interest" description="Disordered" evidence="1">
    <location>
        <begin position="405"/>
        <end position="439"/>
    </location>
</feature>
<dbReference type="Gene3D" id="3.40.395.10">
    <property type="entry name" value="Adenoviral Proteinase, Chain A"/>
    <property type="match status" value="1"/>
</dbReference>
<dbReference type="InterPro" id="IPR058352">
    <property type="entry name" value="DUF8039"/>
</dbReference>
<reference evidence="3" key="1">
    <citation type="submission" date="2024-03" db="EMBL/GenBank/DDBJ databases">
        <title>WGS assembly of Saponaria officinalis var. Norfolk2.</title>
        <authorList>
            <person name="Jenkins J."/>
            <person name="Shu S."/>
            <person name="Grimwood J."/>
            <person name="Barry K."/>
            <person name="Goodstein D."/>
            <person name="Schmutz J."/>
            <person name="Leebens-Mack J."/>
            <person name="Osbourn A."/>
        </authorList>
    </citation>
    <scope>NUCLEOTIDE SEQUENCE [LARGE SCALE GENOMIC DNA]</scope>
    <source>
        <strain evidence="3">JIC</strain>
    </source>
</reference>
<dbReference type="EMBL" id="JBDFQZ010000013">
    <property type="protein sequence ID" value="KAK9668647.1"/>
    <property type="molecule type" value="Genomic_DNA"/>
</dbReference>